<dbReference type="RefSeq" id="WP_269562121.1">
    <property type="nucleotide sequence ID" value="NZ_CP114768.1"/>
</dbReference>
<evidence type="ECO:0000313" key="1">
    <source>
        <dbReference type="EMBL" id="WBA44089.1"/>
    </source>
</evidence>
<accession>A0ABY7LUL5</accession>
<organism evidence="1 2">
    <name type="scientific">Hymenobacter canadensis</name>
    <dbReference type="NCBI Taxonomy" id="2999067"/>
    <lineage>
        <taxon>Bacteria</taxon>
        <taxon>Pseudomonadati</taxon>
        <taxon>Bacteroidota</taxon>
        <taxon>Cytophagia</taxon>
        <taxon>Cytophagales</taxon>
        <taxon>Hymenobacteraceae</taxon>
        <taxon>Hymenobacter</taxon>
    </lineage>
</organism>
<evidence type="ECO:0000313" key="2">
    <source>
        <dbReference type="Proteomes" id="UP001211005"/>
    </source>
</evidence>
<proteinExistence type="predicted"/>
<gene>
    <name evidence="1" type="ORF">O3303_19560</name>
</gene>
<keyword evidence="1" id="KW-0614">Plasmid</keyword>
<sequence>MTSQTQLELSLGPAGRHLAFNRDLADRAHLFRRVGGKAGTWTRLAANARSPYLDAEGFATDTPVEYYVQLTTRFGDEEARSRIVATVAPPSAQHKTPVF</sequence>
<keyword evidence="2" id="KW-1185">Reference proteome</keyword>
<name>A0ABY7LUL5_9BACT</name>
<geneLocation type="plasmid" evidence="1 2">
    <name>unnamed1</name>
</geneLocation>
<dbReference type="EMBL" id="CP114768">
    <property type="protein sequence ID" value="WBA44089.1"/>
    <property type="molecule type" value="Genomic_DNA"/>
</dbReference>
<protein>
    <submittedName>
        <fullName evidence="1">Uncharacterized protein</fullName>
    </submittedName>
</protein>
<reference evidence="1 2" key="1">
    <citation type="submission" date="2022-12" db="EMBL/GenBank/DDBJ databases">
        <title>Hymenobacter canadensis sp. nov. isolated from lake water of the Cambridge Bay, Canada.</title>
        <authorList>
            <person name="Kim W.H."/>
            <person name="Lee Y.M."/>
        </authorList>
    </citation>
    <scope>NUCLEOTIDE SEQUENCE [LARGE SCALE GENOMIC DNA]</scope>
    <source>
        <strain evidence="1 2">PAMC 29467</strain>
        <plasmid evidence="1 2">unnamed1</plasmid>
    </source>
</reference>
<dbReference type="Proteomes" id="UP001211005">
    <property type="component" value="Plasmid unnamed1"/>
</dbReference>